<sequence length="243" mass="26949">MKVVVVLFIAMLVFTEHNAMTGTLTCLIGCSVKGQSLKKLLKCLVGCGTPCLIQWIFSKLTRNCVWQIVSPEKILRLRVRDTKRALTQDASSEEVCVVMSGVIARFDGSDIQNILQRWFRERYSQFWGEKESENSRQTFGRLPYQLWNEKANDGEGAALLKSSHNGATGGYEESLAAVLAKHKHHLASTQAKLQEFLGRNLDTHLDSDKAIALSASLHTANISDGRLTTDIEVPTFTAAIATH</sequence>
<feature type="chain" id="PRO_5013747132" description="Rab3-GAP regulatory subunit N-terminal domain-containing protein" evidence="1">
    <location>
        <begin position="16"/>
        <end position="243"/>
    </location>
</feature>
<dbReference type="Gramene" id="PHT73381">
    <property type="protein sequence ID" value="PHT73381"/>
    <property type="gene ID" value="T459_24166"/>
</dbReference>
<proteinExistence type="predicted"/>
<keyword evidence="1" id="KW-0732">Signal</keyword>
<reference evidence="3 4" key="2">
    <citation type="journal article" date="2017" name="Genome Biol.">
        <title>New reference genome sequences of hot pepper reveal the massive evolution of plant disease-resistance genes by retroduplication.</title>
        <authorList>
            <person name="Kim S."/>
            <person name="Park J."/>
            <person name="Yeom S.I."/>
            <person name="Kim Y.M."/>
            <person name="Seo E."/>
            <person name="Kim K.T."/>
            <person name="Kim M.S."/>
            <person name="Lee J.M."/>
            <person name="Cheong K."/>
            <person name="Shin H.S."/>
            <person name="Kim S.B."/>
            <person name="Han K."/>
            <person name="Lee J."/>
            <person name="Park M."/>
            <person name="Lee H.A."/>
            <person name="Lee H.Y."/>
            <person name="Lee Y."/>
            <person name="Oh S."/>
            <person name="Lee J.H."/>
            <person name="Choi E."/>
            <person name="Choi E."/>
            <person name="Lee S.E."/>
            <person name="Jeon J."/>
            <person name="Kim H."/>
            <person name="Choi G."/>
            <person name="Song H."/>
            <person name="Lee J."/>
            <person name="Lee S.C."/>
            <person name="Kwon J.K."/>
            <person name="Lee H.Y."/>
            <person name="Koo N."/>
            <person name="Hong Y."/>
            <person name="Kim R.W."/>
            <person name="Kang W.H."/>
            <person name="Huh J.H."/>
            <person name="Kang B.C."/>
            <person name="Yang T.J."/>
            <person name="Lee Y.H."/>
            <person name="Bennetzen J.L."/>
            <person name="Choi D."/>
        </authorList>
    </citation>
    <scope>NUCLEOTIDE SEQUENCE [LARGE SCALE GENOMIC DNA]</scope>
    <source>
        <strain evidence="4">cv. CM334</strain>
    </source>
</reference>
<dbReference type="AlphaFoldDB" id="A0A2G2YUS1"/>
<organism evidence="3 4">
    <name type="scientific">Capsicum annuum</name>
    <name type="common">Capsicum pepper</name>
    <dbReference type="NCBI Taxonomy" id="4072"/>
    <lineage>
        <taxon>Eukaryota</taxon>
        <taxon>Viridiplantae</taxon>
        <taxon>Streptophyta</taxon>
        <taxon>Embryophyta</taxon>
        <taxon>Tracheophyta</taxon>
        <taxon>Spermatophyta</taxon>
        <taxon>Magnoliopsida</taxon>
        <taxon>eudicotyledons</taxon>
        <taxon>Gunneridae</taxon>
        <taxon>Pentapetalae</taxon>
        <taxon>asterids</taxon>
        <taxon>lamiids</taxon>
        <taxon>Solanales</taxon>
        <taxon>Solanaceae</taxon>
        <taxon>Solanoideae</taxon>
        <taxon>Capsiceae</taxon>
        <taxon>Capsicum</taxon>
    </lineage>
</organism>
<dbReference type="Pfam" id="PF14655">
    <property type="entry name" value="RAB3GAP2_N"/>
    <property type="match status" value="1"/>
</dbReference>
<reference evidence="3 4" key="1">
    <citation type="journal article" date="2014" name="Nat. Genet.">
        <title>Genome sequence of the hot pepper provides insights into the evolution of pungency in Capsicum species.</title>
        <authorList>
            <person name="Kim S."/>
            <person name="Park M."/>
            <person name="Yeom S.I."/>
            <person name="Kim Y.M."/>
            <person name="Lee J.M."/>
            <person name="Lee H.A."/>
            <person name="Seo E."/>
            <person name="Choi J."/>
            <person name="Cheong K."/>
            <person name="Kim K.T."/>
            <person name="Jung K."/>
            <person name="Lee G.W."/>
            <person name="Oh S.K."/>
            <person name="Bae C."/>
            <person name="Kim S.B."/>
            <person name="Lee H.Y."/>
            <person name="Kim S.Y."/>
            <person name="Kim M.S."/>
            <person name="Kang B.C."/>
            <person name="Jo Y.D."/>
            <person name="Yang H.B."/>
            <person name="Jeong H.J."/>
            <person name="Kang W.H."/>
            <person name="Kwon J.K."/>
            <person name="Shin C."/>
            <person name="Lim J.Y."/>
            <person name="Park J.H."/>
            <person name="Huh J.H."/>
            <person name="Kim J.S."/>
            <person name="Kim B.D."/>
            <person name="Cohen O."/>
            <person name="Paran I."/>
            <person name="Suh M.C."/>
            <person name="Lee S.B."/>
            <person name="Kim Y.K."/>
            <person name="Shin Y."/>
            <person name="Noh S.J."/>
            <person name="Park J."/>
            <person name="Seo Y.S."/>
            <person name="Kwon S.Y."/>
            <person name="Kim H.A."/>
            <person name="Park J.M."/>
            <person name="Kim H.J."/>
            <person name="Choi S.B."/>
            <person name="Bosland P.W."/>
            <person name="Reeves G."/>
            <person name="Jo S.H."/>
            <person name="Lee B.W."/>
            <person name="Cho H.T."/>
            <person name="Choi H.S."/>
            <person name="Lee M.S."/>
            <person name="Yu Y."/>
            <person name="Do Choi Y."/>
            <person name="Park B.S."/>
            <person name="van Deynze A."/>
            <person name="Ashrafi H."/>
            <person name="Hill T."/>
            <person name="Kim W.T."/>
            <person name="Pai H.S."/>
            <person name="Ahn H.K."/>
            <person name="Yeam I."/>
            <person name="Giovannoni J.J."/>
            <person name="Rose J.K."/>
            <person name="Sorensen I."/>
            <person name="Lee S.J."/>
            <person name="Kim R.W."/>
            <person name="Choi I.Y."/>
            <person name="Choi B.S."/>
            <person name="Lim J.S."/>
            <person name="Lee Y.H."/>
            <person name="Choi D."/>
        </authorList>
    </citation>
    <scope>NUCLEOTIDE SEQUENCE [LARGE SCALE GENOMIC DNA]</scope>
    <source>
        <strain evidence="4">cv. CM334</strain>
    </source>
</reference>
<dbReference type="InterPro" id="IPR026059">
    <property type="entry name" value="Rab3GAP2"/>
</dbReference>
<name>A0A2G2YUS1_CAPAN</name>
<evidence type="ECO:0000313" key="3">
    <source>
        <dbReference type="EMBL" id="PHT73381.1"/>
    </source>
</evidence>
<feature type="domain" description="Rab3-GAP regulatory subunit N-terminal" evidence="2">
    <location>
        <begin position="40"/>
        <end position="150"/>
    </location>
</feature>
<dbReference type="Proteomes" id="UP000222542">
    <property type="component" value="Unassembled WGS sequence"/>
</dbReference>
<gene>
    <name evidence="3" type="ORF">T459_24166</name>
</gene>
<dbReference type="InterPro" id="IPR032839">
    <property type="entry name" value="RAB3GAP_N"/>
</dbReference>
<feature type="signal peptide" evidence="1">
    <location>
        <begin position="1"/>
        <end position="15"/>
    </location>
</feature>
<evidence type="ECO:0000259" key="2">
    <source>
        <dbReference type="Pfam" id="PF14655"/>
    </source>
</evidence>
<dbReference type="EMBL" id="AYRZ02000009">
    <property type="protein sequence ID" value="PHT73381.1"/>
    <property type="molecule type" value="Genomic_DNA"/>
</dbReference>
<keyword evidence="4" id="KW-1185">Reference proteome</keyword>
<dbReference type="PANTHER" id="PTHR12472:SF0">
    <property type="entry name" value="RAB3 GTPASE-ACTIVATING PROTEIN NON-CATALYTIC SUBUNIT"/>
    <property type="match status" value="1"/>
</dbReference>
<evidence type="ECO:0000313" key="4">
    <source>
        <dbReference type="Proteomes" id="UP000222542"/>
    </source>
</evidence>
<dbReference type="PANTHER" id="PTHR12472">
    <property type="entry name" value="RAB3-GAP REGULATORY DOMAIN"/>
    <property type="match status" value="1"/>
</dbReference>
<dbReference type="STRING" id="4072.A0A2G2YUS1"/>
<accession>A0A2G2YUS1</accession>
<protein>
    <recommendedName>
        <fullName evidence="2">Rab3-GAP regulatory subunit N-terminal domain-containing protein</fullName>
    </recommendedName>
</protein>
<comment type="caution">
    <text evidence="3">The sequence shown here is derived from an EMBL/GenBank/DDBJ whole genome shotgun (WGS) entry which is preliminary data.</text>
</comment>
<evidence type="ECO:0000256" key="1">
    <source>
        <dbReference type="SAM" id="SignalP"/>
    </source>
</evidence>